<dbReference type="dictyBase" id="DDB_G0274583"/>
<feature type="compositionally biased region" description="Low complexity" evidence="1">
    <location>
        <begin position="62"/>
        <end position="91"/>
    </location>
</feature>
<evidence type="ECO:0000313" key="2">
    <source>
        <dbReference type="EMBL" id="EAL70184.1"/>
    </source>
</evidence>
<dbReference type="VEuPathDB" id="AmoebaDB:DDB_G0274583"/>
<dbReference type="OMA" id="NHNMVLK"/>
<proteinExistence type="predicted"/>
<accession>Q86IX5</accession>
<dbReference type="SMR" id="Q86IX5"/>
<evidence type="ECO:0000256" key="1">
    <source>
        <dbReference type="SAM" id="MobiDB-lite"/>
    </source>
</evidence>
<dbReference type="InParanoid" id="Q86IX5"/>
<dbReference type="EMBL" id="AAFI02000012">
    <property type="protein sequence ID" value="EAL70184.1"/>
    <property type="molecule type" value="Genomic_DNA"/>
</dbReference>
<dbReference type="Proteomes" id="UP000002195">
    <property type="component" value="Unassembled WGS sequence"/>
</dbReference>
<evidence type="ECO:0000313" key="3">
    <source>
        <dbReference type="Proteomes" id="UP000002195"/>
    </source>
</evidence>
<name>Q86IX5_DICDI</name>
<comment type="caution">
    <text evidence="2">The sequence shown here is derived from an EMBL/GenBank/DDBJ whole genome shotgun (WGS) entry which is preliminary data.</text>
</comment>
<accession>Q555Z7</accession>
<sequence length="91" mass="10471">MNKSERIIKNRKDELEAIDNSLAAINSLSLYVEKMEEDYESIGANYLVLTHLLKKEIQEMQNSSNKSNNSTDDNNNNNNNDNNNHNMVLKN</sequence>
<dbReference type="GeneID" id="8619340"/>
<dbReference type="FunCoup" id="Q86IX5">
    <property type="interactions" value="877"/>
</dbReference>
<dbReference type="AlphaFoldDB" id="Q86IX5"/>
<dbReference type="RefSeq" id="XP_643913.1">
    <property type="nucleotide sequence ID" value="XM_638821.1"/>
</dbReference>
<gene>
    <name evidence="2" type="ORF">DDB_G0274583</name>
</gene>
<keyword evidence="3" id="KW-1185">Reference proteome</keyword>
<dbReference type="KEGG" id="ddi:DDB_G0274583"/>
<protein>
    <submittedName>
        <fullName evidence="2">Uncharacterized protein</fullName>
    </submittedName>
</protein>
<organism evidence="2 3">
    <name type="scientific">Dictyostelium discoideum</name>
    <name type="common">Social amoeba</name>
    <dbReference type="NCBI Taxonomy" id="44689"/>
    <lineage>
        <taxon>Eukaryota</taxon>
        <taxon>Amoebozoa</taxon>
        <taxon>Evosea</taxon>
        <taxon>Eumycetozoa</taxon>
        <taxon>Dictyostelia</taxon>
        <taxon>Dictyosteliales</taxon>
        <taxon>Dictyosteliaceae</taxon>
        <taxon>Dictyostelium</taxon>
    </lineage>
</organism>
<dbReference type="PaxDb" id="44689-DDB0167900"/>
<dbReference type="HOGENOM" id="CLU_2431591_0_0_1"/>
<feature type="region of interest" description="Disordered" evidence="1">
    <location>
        <begin position="59"/>
        <end position="91"/>
    </location>
</feature>
<reference evidence="2 3" key="1">
    <citation type="journal article" date="2005" name="Nature">
        <title>The genome of the social amoeba Dictyostelium discoideum.</title>
        <authorList>
            <consortium name="The Dictyostelium discoideum Sequencing Consortium"/>
            <person name="Eichinger L."/>
            <person name="Pachebat J.A."/>
            <person name="Glockner G."/>
            <person name="Rajandream M.A."/>
            <person name="Sucgang R."/>
            <person name="Berriman M."/>
            <person name="Song J."/>
            <person name="Olsen R."/>
            <person name="Szafranski K."/>
            <person name="Xu Q."/>
            <person name="Tunggal B."/>
            <person name="Kummerfeld S."/>
            <person name="Madera M."/>
            <person name="Konfortov B.A."/>
            <person name="Rivero F."/>
            <person name="Bankier A.T."/>
            <person name="Lehmann R."/>
            <person name="Hamlin N."/>
            <person name="Davies R."/>
            <person name="Gaudet P."/>
            <person name="Fey P."/>
            <person name="Pilcher K."/>
            <person name="Chen G."/>
            <person name="Saunders D."/>
            <person name="Sodergren E."/>
            <person name="Davis P."/>
            <person name="Kerhornou A."/>
            <person name="Nie X."/>
            <person name="Hall N."/>
            <person name="Anjard C."/>
            <person name="Hemphill L."/>
            <person name="Bason N."/>
            <person name="Farbrother P."/>
            <person name="Desany B."/>
            <person name="Just E."/>
            <person name="Morio T."/>
            <person name="Rost R."/>
            <person name="Churcher C."/>
            <person name="Cooper J."/>
            <person name="Haydock S."/>
            <person name="van Driessche N."/>
            <person name="Cronin A."/>
            <person name="Goodhead I."/>
            <person name="Muzny D."/>
            <person name="Mourier T."/>
            <person name="Pain A."/>
            <person name="Lu M."/>
            <person name="Harper D."/>
            <person name="Lindsay R."/>
            <person name="Hauser H."/>
            <person name="James K."/>
            <person name="Quiles M."/>
            <person name="Madan Babu M."/>
            <person name="Saito T."/>
            <person name="Buchrieser C."/>
            <person name="Wardroper A."/>
            <person name="Felder M."/>
            <person name="Thangavelu M."/>
            <person name="Johnson D."/>
            <person name="Knights A."/>
            <person name="Loulseged H."/>
            <person name="Mungall K."/>
            <person name="Oliver K."/>
            <person name="Price C."/>
            <person name="Quail M.A."/>
            <person name="Urushihara H."/>
            <person name="Hernandez J."/>
            <person name="Rabbinowitsch E."/>
            <person name="Steffen D."/>
            <person name="Sanders M."/>
            <person name="Ma J."/>
            <person name="Kohara Y."/>
            <person name="Sharp S."/>
            <person name="Simmonds M."/>
            <person name="Spiegler S."/>
            <person name="Tivey A."/>
            <person name="Sugano S."/>
            <person name="White B."/>
            <person name="Walker D."/>
            <person name="Woodward J."/>
            <person name="Winckler T."/>
            <person name="Tanaka Y."/>
            <person name="Shaulsky G."/>
            <person name="Schleicher M."/>
            <person name="Weinstock G."/>
            <person name="Rosenthal A."/>
            <person name="Cox E.C."/>
            <person name="Chisholm R.L."/>
            <person name="Gibbs R."/>
            <person name="Loomis W.F."/>
            <person name="Platzer M."/>
            <person name="Kay R.R."/>
            <person name="Williams J."/>
            <person name="Dear P.H."/>
            <person name="Noegel A.A."/>
            <person name="Barrell B."/>
            <person name="Kuspa A."/>
        </authorList>
    </citation>
    <scope>NUCLEOTIDE SEQUENCE [LARGE SCALE GENOMIC DNA]</scope>
    <source>
        <strain evidence="2 3">AX4</strain>
    </source>
</reference>